<dbReference type="Proteomes" id="UP000824633">
    <property type="component" value="Chromosome"/>
</dbReference>
<dbReference type="InterPro" id="IPR022205">
    <property type="entry name" value="DUF3732"/>
</dbReference>
<dbReference type="RefSeq" id="WP_224037359.1">
    <property type="nucleotide sequence ID" value="NZ_AP024849.1"/>
</dbReference>
<dbReference type="Pfam" id="PF12532">
    <property type="entry name" value="DUF3732"/>
    <property type="match status" value="1"/>
</dbReference>
<name>A0ABM7T1L7_9CLOT</name>
<gene>
    <name evidence="2" type="ORF">psyc5s11_18730</name>
</gene>
<dbReference type="Gene3D" id="3.40.50.300">
    <property type="entry name" value="P-loop containing nucleotide triphosphate hydrolases"/>
    <property type="match status" value="1"/>
</dbReference>
<keyword evidence="3" id="KW-1185">Reference proteome</keyword>
<evidence type="ECO:0000313" key="3">
    <source>
        <dbReference type="Proteomes" id="UP000824633"/>
    </source>
</evidence>
<proteinExistence type="predicted"/>
<keyword evidence="1" id="KW-0175">Coiled coil</keyword>
<dbReference type="InterPro" id="IPR027417">
    <property type="entry name" value="P-loop_NTPase"/>
</dbReference>
<evidence type="ECO:0000256" key="1">
    <source>
        <dbReference type="SAM" id="Coils"/>
    </source>
</evidence>
<dbReference type="EMBL" id="AP024849">
    <property type="protein sequence ID" value="BCZ45806.1"/>
    <property type="molecule type" value="Genomic_DNA"/>
</dbReference>
<evidence type="ECO:0000313" key="2">
    <source>
        <dbReference type="EMBL" id="BCZ45806.1"/>
    </source>
</evidence>
<protein>
    <submittedName>
        <fullName evidence="2">ATPase</fullName>
    </submittedName>
</protein>
<reference evidence="3" key="1">
    <citation type="submission" date="2021-07" db="EMBL/GenBank/DDBJ databases">
        <title>Complete genome sequencing of a Clostridium isolate.</title>
        <authorList>
            <person name="Ueki A."/>
            <person name="Tonouchi A."/>
        </authorList>
    </citation>
    <scope>NUCLEOTIDE SEQUENCE [LARGE SCALE GENOMIC DNA]</scope>
    <source>
        <strain evidence="3">C5S11</strain>
    </source>
</reference>
<sequence>MKSHIESIILLNEENDKKYVDFKEGVNIITGESKTGKSALVEIIDYCLCSSRCTIPKGKITDFATIFSIIIVINSHRYIIARKSNFTERKRMYFSHIDDGVTHESITKDFLVEEKFCDYKNVQKQIEKVLGLNVTNFNEDGDDTKEKASLRHMTSYMFQHQNLMASKFALFYRFDDYQKKKDVIQQFPIFAGMVGQEYYSTLMLLNGYKKDLKKLVANQVSNEKIKEDTRNNLLNKFKDYYALIGKVLDKNMTLKQLIQLATDLPTINDDTYSSNQMVIRHGQLNEEVEELNDQKVILESRISKLELAGQNSKGYSSSLEILQQKSELSINNVNNYICPLCNGECTDINKISKKVQEATSWISNEMSLIGLSTNNFFEEKRKLIEQKEKIIKEIRKLWIQIKTIEREYLSNNVRFGLENKLTYSKIQIQIFIETINKGLFSSIDTEITDIQEKITNCSKTLGEFNLEILKESAKRNIDKNMNNLKGKLDFEEEFKKYKLAFNLDEFELALFGKYQGEKVTLSEMGSGANWVSCHIALFLSLLRYFASQGNKSPMPLIMFFDQPSQVYFPQDALVDNKKTKFESEKDKQAVTQMYKVMFDEIEEIYKDTGIKPQLIVVDHVNSTTMQGELEKANFIKYTRRIWRDDKALI</sequence>
<accession>A0ABM7T1L7</accession>
<feature type="coiled-coil region" evidence="1">
    <location>
        <begin position="274"/>
        <end position="308"/>
    </location>
</feature>
<organism evidence="2 3">
    <name type="scientific">Clostridium gelidum</name>
    <dbReference type="NCBI Taxonomy" id="704125"/>
    <lineage>
        <taxon>Bacteria</taxon>
        <taxon>Bacillati</taxon>
        <taxon>Bacillota</taxon>
        <taxon>Clostridia</taxon>
        <taxon>Eubacteriales</taxon>
        <taxon>Clostridiaceae</taxon>
        <taxon>Clostridium</taxon>
    </lineage>
</organism>